<reference evidence="2 3" key="1">
    <citation type="submission" date="2020-04" db="EMBL/GenBank/DDBJ databases">
        <authorList>
            <person name="Wallbank WR R."/>
            <person name="Pardo Diaz C."/>
            <person name="Kozak K."/>
            <person name="Martin S."/>
            <person name="Jiggins C."/>
            <person name="Moest M."/>
            <person name="Warren A I."/>
            <person name="Byers J.R.P. K."/>
            <person name="Montejo-Kovacevich G."/>
            <person name="Yen C E."/>
        </authorList>
    </citation>
    <scope>NUCLEOTIDE SEQUENCE [LARGE SCALE GENOMIC DNA]</scope>
</reference>
<organism evidence="2 3">
    <name type="scientific">Arctia plantaginis</name>
    <name type="common">Wood tiger moth</name>
    <name type="synonym">Phalaena plantaginis</name>
    <dbReference type="NCBI Taxonomy" id="874455"/>
    <lineage>
        <taxon>Eukaryota</taxon>
        <taxon>Metazoa</taxon>
        <taxon>Ecdysozoa</taxon>
        <taxon>Arthropoda</taxon>
        <taxon>Hexapoda</taxon>
        <taxon>Insecta</taxon>
        <taxon>Pterygota</taxon>
        <taxon>Neoptera</taxon>
        <taxon>Endopterygota</taxon>
        <taxon>Lepidoptera</taxon>
        <taxon>Glossata</taxon>
        <taxon>Ditrysia</taxon>
        <taxon>Noctuoidea</taxon>
        <taxon>Erebidae</taxon>
        <taxon>Arctiinae</taxon>
        <taxon>Arctia</taxon>
    </lineage>
</organism>
<proteinExistence type="predicted"/>
<dbReference type="InterPro" id="IPR036291">
    <property type="entry name" value="NAD(P)-bd_dom_sf"/>
</dbReference>
<comment type="caution">
    <text evidence="2">The sequence shown here is derived from an EMBL/GenBank/DDBJ whole genome shotgun (WGS) entry which is preliminary data.</text>
</comment>
<sequence>MEHDFAMVRSVCECVELRRLLLRASYDDSVFIILNSYFSLLRAFYPLNSRTRETNQHKNMPHFSGRCLSTAKLLGKTALVTGCNTGIGKETVLNFYKRGAKVIMACRSIDRAEEAKLDIEKKCKDLSETGTIVLAKCDLGSLQSVREFAQSILDTEPQINILVNNAGVMMCPKSETEDGFETQFGTNHLGHFLLTMLLLPRIRNSTPARIVTVSSGAHRRSAVNFDDLNYNTRTYKAAEAYAQSKSANILFSRELAAKLKEHNIEGINTYSLHPGMVKTELGRHLDDSLFRGARQLIGFMLRPFMKTAELGAQTSIYCAVDEKCANETGLYYSDCVATAPMATAARDEDAKKLWDVSVEMVRLGDFNPFTANDPGVKTK</sequence>
<evidence type="ECO:0008006" key="4">
    <source>
        <dbReference type="Google" id="ProtNLM"/>
    </source>
</evidence>
<dbReference type="EMBL" id="CADEBD010000042">
    <property type="protein sequence ID" value="CAB3220933.1"/>
    <property type="molecule type" value="Genomic_DNA"/>
</dbReference>
<evidence type="ECO:0000313" key="2">
    <source>
        <dbReference type="EMBL" id="CAB3220933.1"/>
    </source>
</evidence>
<keyword evidence="1" id="KW-0560">Oxidoreductase</keyword>
<gene>
    <name evidence="2" type="ORF">APLA_LOCUS553</name>
</gene>
<dbReference type="Pfam" id="PF00106">
    <property type="entry name" value="adh_short"/>
    <property type="match status" value="1"/>
</dbReference>
<dbReference type="SUPFAM" id="SSF51735">
    <property type="entry name" value="NAD(P)-binding Rossmann-fold domains"/>
    <property type="match status" value="1"/>
</dbReference>
<protein>
    <recommendedName>
        <fullName evidence="4">Retinol dehydrogenase 13</fullName>
    </recommendedName>
</protein>
<dbReference type="GO" id="GO:0016491">
    <property type="term" value="F:oxidoreductase activity"/>
    <property type="evidence" value="ECO:0007669"/>
    <property type="project" value="UniProtKB-KW"/>
</dbReference>
<dbReference type="PRINTS" id="PR00081">
    <property type="entry name" value="GDHRDH"/>
</dbReference>
<accession>A0A8S0YMY4</accession>
<evidence type="ECO:0000313" key="3">
    <source>
        <dbReference type="Proteomes" id="UP000494256"/>
    </source>
</evidence>
<dbReference type="Gene3D" id="3.40.50.720">
    <property type="entry name" value="NAD(P)-binding Rossmann-like Domain"/>
    <property type="match status" value="1"/>
</dbReference>
<dbReference type="Proteomes" id="UP000494256">
    <property type="component" value="Unassembled WGS sequence"/>
</dbReference>
<dbReference type="OrthoDB" id="6624940at2759"/>
<dbReference type="PANTHER" id="PTHR43157">
    <property type="entry name" value="PHOSPHATIDYLINOSITOL-GLYCAN BIOSYNTHESIS CLASS F PROTEIN-RELATED"/>
    <property type="match status" value="1"/>
</dbReference>
<name>A0A8S0YMY4_ARCPL</name>
<dbReference type="AlphaFoldDB" id="A0A8S0YMY4"/>
<dbReference type="InterPro" id="IPR002347">
    <property type="entry name" value="SDR_fam"/>
</dbReference>
<dbReference type="PANTHER" id="PTHR43157:SF73">
    <property type="entry name" value="WW DOMAIN-CONTAINING OXIDOREDUCTASE-LIKE PROTEIN"/>
    <property type="match status" value="1"/>
</dbReference>
<evidence type="ECO:0000256" key="1">
    <source>
        <dbReference type="ARBA" id="ARBA00023002"/>
    </source>
</evidence>